<protein>
    <submittedName>
        <fullName evidence="2">Uncharacterized protein LOC104589017 isoform X1</fullName>
    </submittedName>
</protein>
<dbReference type="FunCoup" id="A0A1U7Z418">
    <property type="interactions" value="2103"/>
</dbReference>
<name>A0A1U7Z418_NELNU</name>
<dbReference type="RefSeq" id="XP_010245489.1">
    <property type="nucleotide sequence ID" value="XM_010247187.2"/>
</dbReference>
<reference evidence="2" key="1">
    <citation type="submission" date="2025-08" db="UniProtKB">
        <authorList>
            <consortium name="RefSeq"/>
        </authorList>
    </citation>
    <scope>IDENTIFICATION</scope>
</reference>
<dbReference type="PANTHER" id="PTHR34375">
    <property type="entry name" value="GATA ZINC FINGER PROTEIN-RELATED"/>
    <property type="match status" value="1"/>
</dbReference>
<dbReference type="GeneID" id="104589017"/>
<evidence type="ECO:0000313" key="1">
    <source>
        <dbReference type="Proteomes" id="UP000189703"/>
    </source>
</evidence>
<dbReference type="Gene3D" id="3.30.559.30">
    <property type="entry name" value="Nonribosomal peptide synthetase, condensation domain"/>
    <property type="match status" value="1"/>
</dbReference>
<dbReference type="STRING" id="4432.A0A1U7Z418"/>
<organism evidence="1 2">
    <name type="scientific">Nelumbo nucifera</name>
    <name type="common">Sacred lotus</name>
    <dbReference type="NCBI Taxonomy" id="4432"/>
    <lineage>
        <taxon>Eukaryota</taxon>
        <taxon>Viridiplantae</taxon>
        <taxon>Streptophyta</taxon>
        <taxon>Embryophyta</taxon>
        <taxon>Tracheophyta</taxon>
        <taxon>Spermatophyta</taxon>
        <taxon>Magnoliopsida</taxon>
        <taxon>Proteales</taxon>
        <taxon>Nelumbonaceae</taxon>
        <taxon>Nelumbo</taxon>
    </lineage>
</organism>
<dbReference type="Proteomes" id="UP000189703">
    <property type="component" value="Unplaced"/>
</dbReference>
<dbReference type="OMA" id="TISDTRW"/>
<dbReference type="InterPro" id="IPR023213">
    <property type="entry name" value="CAT-like_dom_sf"/>
</dbReference>
<dbReference type="KEGG" id="nnu:104589017"/>
<dbReference type="eggNOG" id="ENOG502QQX5">
    <property type="taxonomic scope" value="Eukaryota"/>
</dbReference>
<dbReference type="OrthoDB" id="439993at2759"/>
<keyword evidence="1" id="KW-1185">Reference proteome</keyword>
<dbReference type="PANTHER" id="PTHR34375:SF2">
    <property type="entry name" value="GATA ZINC FINGER PROTEIN"/>
    <property type="match status" value="1"/>
</dbReference>
<gene>
    <name evidence="2" type="primary">LOC104589017</name>
</gene>
<dbReference type="AlphaFoldDB" id="A0A1U7Z418"/>
<dbReference type="Gene3D" id="3.30.559.10">
    <property type="entry name" value="Chloramphenicol acetyltransferase-like domain"/>
    <property type="match status" value="1"/>
</dbReference>
<accession>A0A1U7Z418</accession>
<proteinExistence type="predicted"/>
<dbReference type="SUPFAM" id="SSF52777">
    <property type="entry name" value="CoA-dependent acyltransferases"/>
    <property type="match status" value="2"/>
</dbReference>
<evidence type="ECO:0000313" key="2">
    <source>
        <dbReference type="RefSeq" id="XP_010245489.1"/>
    </source>
</evidence>
<sequence>MADLSLETKGRPVGGTEYSWCRAVPGGTGITVVALLLSGALEPSSLQNALNKLQNSHPILRSKLTHNATTNSFSFTISPTPYLQIQSFDVSFTSHLLHSNHSVSPFHRIVEHELNQNPWSAEDLQPPVHPETDVFFASLYALPDRKWVVTLRLHTSVCDRRSAVSLLNELLGLIAGEGKEDKKGIEQEVGKEDEVSLGIEALIPSGKANKPFWARGVDLLGYSLNSFRFVNLDFKDTTASLRSSEVVSLQMDPDETRRLLTFHGSTFHLQFEDRMERRRRSSVLGTGLLDNACKARDIKLCGALAAAALIAARSSRDLPDQQQEKYATVILIDCRNLLDPPLQYNHLGFYHSAILNTHDIKGGEDLWELAERCYMSLSNSMKSNKHFSDMGDLNFLMCKAIDNPRLTPSSSMRTSLISVFEDPVTDDFNELHHEIGVEDYISCSSVHGVGPSIAVFDRLRDGRLDCACVYPSPLHSREQMLELVDNMKRMLVTGSG</sequence>